<organism evidence="3 4">
    <name type="scientific">Salinactinospora qingdaonensis</name>
    <dbReference type="NCBI Taxonomy" id="702744"/>
    <lineage>
        <taxon>Bacteria</taxon>
        <taxon>Bacillati</taxon>
        <taxon>Actinomycetota</taxon>
        <taxon>Actinomycetes</taxon>
        <taxon>Streptosporangiales</taxon>
        <taxon>Nocardiopsidaceae</taxon>
        <taxon>Salinactinospora</taxon>
    </lineage>
</organism>
<sequence>MTDDQPDTAPTCPLEANAVPIHGSGPNVDRHALWEQLRSRFGQVAPVRLSSDLAVWLVLGYEENLEVMRDWSTYSRDTRLWKDIREGRRQLNGELRPTMSYRASALYADGAEHARLIAPINDALARLSETRIHDDIVETSDLLIDAFCAAGRADLIGDYAALLPALLMNRFFGLADTYGYALSHLSKTMWNPDPALASDAATQMGNYFLGLVQRKKAEPGADLTSWMIEHETGMTDSELVDQLILLSGAGHEPTTNLLGNVLWTLLVDSEVAREYSSGGVLLEEIINHVVWTEPPVQALAGRFPTRDVTLAHTRIGAGEPLVMGFAAAHADPRLAGASDSHAAGSSLPAGHNSAHLIWGAGEHRCPARSLAMQIVSVGVNRLLDRIHNLQLGVPPAELRWREEIFMRALAELPVTFTPVAAPERSRFPVALTPSTAASDDTADEPSDLLSRVLRWWRARASS</sequence>
<evidence type="ECO:0000313" key="4">
    <source>
        <dbReference type="Proteomes" id="UP001500908"/>
    </source>
</evidence>
<dbReference type="Gene3D" id="1.10.630.10">
    <property type="entry name" value="Cytochrome P450"/>
    <property type="match status" value="1"/>
</dbReference>
<evidence type="ECO:0000256" key="1">
    <source>
        <dbReference type="ARBA" id="ARBA00010617"/>
    </source>
</evidence>
<evidence type="ECO:0000256" key="2">
    <source>
        <dbReference type="SAM" id="MobiDB-lite"/>
    </source>
</evidence>
<name>A0ABP7GJH7_9ACTN</name>
<dbReference type="InterPro" id="IPR036396">
    <property type="entry name" value="Cyt_P450_sf"/>
</dbReference>
<gene>
    <name evidence="3" type="ORF">GCM10022402_48450</name>
</gene>
<accession>A0ABP7GJH7</accession>
<dbReference type="PANTHER" id="PTHR46696:SF1">
    <property type="entry name" value="CYTOCHROME P450 YJIB-RELATED"/>
    <property type="match status" value="1"/>
</dbReference>
<dbReference type="PANTHER" id="PTHR46696">
    <property type="entry name" value="P450, PUTATIVE (EUROFUNG)-RELATED"/>
    <property type="match status" value="1"/>
</dbReference>
<dbReference type="RefSeq" id="WP_344977090.1">
    <property type="nucleotide sequence ID" value="NZ_BAABDD010000047.1"/>
</dbReference>
<dbReference type="InterPro" id="IPR002397">
    <property type="entry name" value="Cyt_P450_B"/>
</dbReference>
<comment type="caution">
    <text evidence="3">The sequence shown here is derived from an EMBL/GenBank/DDBJ whole genome shotgun (WGS) entry which is preliminary data.</text>
</comment>
<dbReference type="PRINTS" id="PR00359">
    <property type="entry name" value="BP450"/>
</dbReference>
<dbReference type="Proteomes" id="UP001500908">
    <property type="component" value="Unassembled WGS sequence"/>
</dbReference>
<protein>
    <submittedName>
        <fullName evidence="3">Cytochrome P450</fullName>
    </submittedName>
</protein>
<evidence type="ECO:0000313" key="3">
    <source>
        <dbReference type="EMBL" id="GAA3765497.1"/>
    </source>
</evidence>
<dbReference type="EMBL" id="BAABDD010000047">
    <property type="protein sequence ID" value="GAA3765497.1"/>
    <property type="molecule type" value="Genomic_DNA"/>
</dbReference>
<proteinExistence type="inferred from homology"/>
<keyword evidence="4" id="KW-1185">Reference proteome</keyword>
<reference evidence="4" key="1">
    <citation type="journal article" date="2019" name="Int. J. Syst. Evol. Microbiol.">
        <title>The Global Catalogue of Microorganisms (GCM) 10K type strain sequencing project: providing services to taxonomists for standard genome sequencing and annotation.</title>
        <authorList>
            <consortium name="The Broad Institute Genomics Platform"/>
            <consortium name="The Broad Institute Genome Sequencing Center for Infectious Disease"/>
            <person name="Wu L."/>
            <person name="Ma J."/>
        </authorList>
    </citation>
    <scope>NUCLEOTIDE SEQUENCE [LARGE SCALE GENOMIC DNA]</scope>
    <source>
        <strain evidence="4">JCM 17137</strain>
    </source>
</reference>
<feature type="region of interest" description="Disordered" evidence="2">
    <location>
        <begin position="1"/>
        <end position="23"/>
    </location>
</feature>
<comment type="similarity">
    <text evidence="1">Belongs to the cytochrome P450 family.</text>
</comment>
<dbReference type="SUPFAM" id="SSF48264">
    <property type="entry name" value="Cytochrome P450"/>
    <property type="match status" value="1"/>
</dbReference>